<dbReference type="GO" id="GO:0005886">
    <property type="term" value="C:plasma membrane"/>
    <property type="evidence" value="ECO:0007669"/>
    <property type="project" value="TreeGrafter"/>
</dbReference>
<comment type="caution">
    <text evidence="16">The sequence shown here is derived from an EMBL/GenBank/DDBJ whole genome shotgun (WGS) entry which is preliminary data.</text>
</comment>
<feature type="transmembrane region" description="Helical" evidence="13">
    <location>
        <begin position="172"/>
        <end position="194"/>
    </location>
</feature>
<keyword evidence="4 13" id="KW-0812">Transmembrane</keyword>
<dbReference type="Pfam" id="PF13246">
    <property type="entry name" value="Cation_ATPase"/>
    <property type="match status" value="1"/>
</dbReference>
<dbReference type="InterPro" id="IPR001757">
    <property type="entry name" value="P_typ_ATPase"/>
</dbReference>
<keyword evidence="5" id="KW-0479">Metal-binding</keyword>
<name>A0AAV6X696_9LAMI</name>
<feature type="transmembrane region" description="Helical" evidence="13">
    <location>
        <begin position="1842"/>
        <end position="1864"/>
    </location>
</feature>
<dbReference type="Gene3D" id="3.40.50.1000">
    <property type="entry name" value="HAD superfamily/HAD-like"/>
    <property type="match status" value="3"/>
</dbReference>
<comment type="similarity">
    <text evidence="2">Belongs to the cation transport ATPase (P-type) (TC 3.A.3) family. Type IV subfamily.</text>
</comment>
<dbReference type="FunFam" id="3.40.1110.10:FF:000033">
    <property type="entry name" value="Phospholipid-transporting ATPase"/>
    <property type="match status" value="1"/>
</dbReference>
<gene>
    <name evidence="16" type="ORF">BUALT_Bualt10G0120700</name>
</gene>
<dbReference type="SFLD" id="SFLDG00002">
    <property type="entry name" value="C1.7:_P-type_atpase_like"/>
    <property type="match status" value="1"/>
</dbReference>
<evidence type="ECO:0000256" key="7">
    <source>
        <dbReference type="ARBA" id="ARBA00022840"/>
    </source>
</evidence>
<dbReference type="FunFam" id="3.40.50.1000:FF:000023">
    <property type="entry name" value="Phospholipid-transporting ATPase"/>
    <property type="match status" value="1"/>
</dbReference>
<dbReference type="SUPFAM" id="SSF81653">
    <property type="entry name" value="Calcium ATPase, transduction domain A"/>
    <property type="match status" value="2"/>
</dbReference>
<dbReference type="SUPFAM" id="SSF81660">
    <property type="entry name" value="Metal cation-transporting ATPase, ATP-binding domain N"/>
    <property type="match status" value="2"/>
</dbReference>
<dbReference type="PANTHER" id="PTHR24092:SF19">
    <property type="entry name" value="PHOSPHOLIPID-TRANSPORTING ATPASE"/>
    <property type="match status" value="1"/>
</dbReference>
<comment type="catalytic activity">
    <reaction evidence="12">
        <text>ATP + H2O + phospholipidSide 1 = ADP + phosphate + phospholipidSide 2.</text>
        <dbReference type="EC" id="7.6.2.1"/>
    </reaction>
</comment>
<evidence type="ECO:0000259" key="15">
    <source>
        <dbReference type="Pfam" id="PF16212"/>
    </source>
</evidence>
<feature type="domain" description="P-type ATPase C-terminal" evidence="15">
    <location>
        <begin position="1686"/>
        <end position="1869"/>
    </location>
</feature>
<evidence type="ECO:0000256" key="2">
    <source>
        <dbReference type="ARBA" id="ARBA00008109"/>
    </source>
</evidence>
<feature type="transmembrane region" description="Helical" evidence="13">
    <location>
        <begin position="1745"/>
        <end position="1765"/>
    </location>
</feature>
<dbReference type="InterPro" id="IPR023214">
    <property type="entry name" value="HAD_sf"/>
</dbReference>
<dbReference type="NCBIfam" id="TIGR01494">
    <property type="entry name" value="ATPase_P-type"/>
    <property type="match status" value="1"/>
</dbReference>
<dbReference type="GO" id="GO:0016887">
    <property type="term" value="F:ATP hydrolysis activity"/>
    <property type="evidence" value="ECO:0007669"/>
    <property type="project" value="InterPro"/>
</dbReference>
<dbReference type="SFLD" id="SFLDS00003">
    <property type="entry name" value="Haloacid_Dehalogenase"/>
    <property type="match status" value="1"/>
</dbReference>
<evidence type="ECO:0000256" key="3">
    <source>
        <dbReference type="ARBA" id="ARBA00012189"/>
    </source>
</evidence>
<evidence type="ECO:0000256" key="6">
    <source>
        <dbReference type="ARBA" id="ARBA00022741"/>
    </source>
</evidence>
<accession>A0AAV6X696</accession>
<evidence type="ECO:0000256" key="11">
    <source>
        <dbReference type="ARBA" id="ARBA00023136"/>
    </source>
</evidence>
<dbReference type="InterPro" id="IPR008250">
    <property type="entry name" value="ATPase_P-typ_transduc_dom_A_sf"/>
</dbReference>
<feature type="domain" description="P-type ATPase N-terminal" evidence="14">
    <location>
        <begin position="897"/>
        <end position="962"/>
    </location>
</feature>
<dbReference type="GO" id="GO:0045332">
    <property type="term" value="P:phospholipid translocation"/>
    <property type="evidence" value="ECO:0007669"/>
    <property type="project" value="TreeGrafter"/>
</dbReference>
<dbReference type="GO" id="GO:0140327">
    <property type="term" value="F:flippase activity"/>
    <property type="evidence" value="ECO:0007669"/>
    <property type="project" value="UniProtKB-ARBA"/>
</dbReference>
<evidence type="ECO:0000313" key="16">
    <source>
        <dbReference type="EMBL" id="KAG8375634.1"/>
    </source>
</evidence>
<dbReference type="GO" id="GO:0005783">
    <property type="term" value="C:endoplasmic reticulum"/>
    <property type="evidence" value="ECO:0007669"/>
    <property type="project" value="UniProtKB-ARBA"/>
</dbReference>
<dbReference type="InterPro" id="IPR018303">
    <property type="entry name" value="ATPase_P-typ_P_site"/>
</dbReference>
<evidence type="ECO:0000256" key="10">
    <source>
        <dbReference type="ARBA" id="ARBA00022989"/>
    </source>
</evidence>
<dbReference type="Gene3D" id="2.70.150.10">
    <property type="entry name" value="Calcium-transporting ATPase, cytoplasmic transduction domain A"/>
    <property type="match status" value="2"/>
</dbReference>
<dbReference type="GO" id="GO:0046872">
    <property type="term" value="F:metal ion binding"/>
    <property type="evidence" value="ECO:0007669"/>
    <property type="project" value="UniProtKB-KW"/>
</dbReference>
<feature type="transmembrane region" description="Helical" evidence="13">
    <location>
        <begin position="1167"/>
        <end position="1189"/>
    </location>
</feature>
<dbReference type="InterPro" id="IPR032631">
    <property type="entry name" value="P-type_ATPase_N"/>
</dbReference>
<dbReference type="InterPro" id="IPR023298">
    <property type="entry name" value="ATPase_P-typ_TM_dom_sf"/>
</dbReference>
<dbReference type="Pfam" id="PF08282">
    <property type="entry name" value="Hydrolase_3"/>
    <property type="match status" value="1"/>
</dbReference>
<dbReference type="InterPro" id="IPR044492">
    <property type="entry name" value="P_typ_ATPase_HD_dom"/>
</dbReference>
<dbReference type="PRINTS" id="PR00119">
    <property type="entry name" value="CATATPASE"/>
</dbReference>
<dbReference type="FunFam" id="3.40.50.1000:FF:000084">
    <property type="entry name" value="Phospholipid-transporting ATPase"/>
    <property type="match status" value="1"/>
</dbReference>
<keyword evidence="10 13" id="KW-1133">Transmembrane helix</keyword>
<dbReference type="Proteomes" id="UP000826271">
    <property type="component" value="Unassembled WGS sequence"/>
</dbReference>
<keyword evidence="7" id="KW-0067">ATP-binding</keyword>
<evidence type="ECO:0000256" key="4">
    <source>
        <dbReference type="ARBA" id="ARBA00022692"/>
    </source>
</evidence>
<reference evidence="16" key="1">
    <citation type="submission" date="2019-10" db="EMBL/GenBank/DDBJ databases">
        <authorList>
            <person name="Zhang R."/>
            <person name="Pan Y."/>
            <person name="Wang J."/>
            <person name="Ma R."/>
            <person name="Yu S."/>
        </authorList>
    </citation>
    <scope>NUCLEOTIDE SEQUENCE</scope>
    <source>
        <strain evidence="16">LA-IB0</strain>
        <tissue evidence="16">Leaf</tissue>
    </source>
</reference>
<dbReference type="PROSITE" id="PS00154">
    <property type="entry name" value="ATPASE_E1_E2"/>
    <property type="match status" value="2"/>
</dbReference>
<keyword evidence="6" id="KW-0547">Nucleotide-binding</keyword>
<keyword evidence="9" id="KW-1278">Translocase</keyword>
<dbReference type="Pfam" id="PF16212">
    <property type="entry name" value="PhoLip_ATPase_C"/>
    <property type="match status" value="2"/>
</dbReference>
<keyword evidence="17" id="KW-1185">Reference proteome</keyword>
<evidence type="ECO:0000256" key="8">
    <source>
        <dbReference type="ARBA" id="ARBA00022842"/>
    </source>
</evidence>
<organism evidence="16 17">
    <name type="scientific">Buddleja alternifolia</name>
    <dbReference type="NCBI Taxonomy" id="168488"/>
    <lineage>
        <taxon>Eukaryota</taxon>
        <taxon>Viridiplantae</taxon>
        <taxon>Streptophyta</taxon>
        <taxon>Embryophyta</taxon>
        <taxon>Tracheophyta</taxon>
        <taxon>Spermatophyta</taxon>
        <taxon>Magnoliopsida</taxon>
        <taxon>eudicotyledons</taxon>
        <taxon>Gunneridae</taxon>
        <taxon>Pentapetalae</taxon>
        <taxon>asterids</taxon>
        <taxon>lamiids</taxon>
        <taxon>Lamiales</taxon>
        <taxon>Scrophulariaceae</taxon>
        <taxon>Buddlejeae</taxon>
        <taxon>Buddleja</taxon>
    </lineage>
</organism>
<dbReference type="FunFam" id="2.70.150.10:FF:000032">
    <property type="entry name" value="Phospholipid-transporting ATPase"/>
    <property type="match status" value="1"/>
</dbReference>
<keyword evidence="8" id="KW-0460">Magnesium</keyword>
<evidence type="ECO:0000256" key="5">
    <source>
        <dbReference type="ARBA" id="ARBA00022723"/>
    </source>
</evidence>
<evidence type="ECO:0000259" key="14">
    <source>
        <dbReference type="Pfam" id="PF16209"/>
    </source>
</evidence>
<evidence type="ECO:0000256" key="9">
    <source>
        <dbReference type="ARBA" id="ARBA00022967"/>
    </source>
</evidence>
<dbReference type="InterPro" id="IPR032630">
    <property type="entry name" value="P_typ_ATPase_c"/>
</dbReference>
<dbReference type="EC" id="7.6.2.1" evidence="3"/>
<sequence>MRTQSNNGQCIAADKAVTLEIQAQDIHVGNIVWLRENDEVPCDLVLLGTADPLGICYVEVNFSSFPGVFECPSPDKDIRRFDANMRLFPPFFDDDVCPLTIKNTLLYLRNTKWACGVAVYTGNLTLNFSWVKIISDLISPYLFNLGNETKLGMSRGIPEPKLTTMDAMIDKLTGAIFVFQIVVVIVLGIAGNVWKDTEARKLWYVRYPKEGPWYELLVIPLRFELLCSIMIPISIKVSLDLVKSLYAKFIDWDDQMVDLETGTRSNTANTTISEDLGQVEYILTDKTGTLTENKMIFKRCCINGRFYGNESGDAMTNAKLLNAVSSGSTDVIRFLKVMAMCNTVIPVGRKRMSVVVKDCQSGQIFLLSKVADEAILPHAHAGQQVRTFAEAVEHYSQLGLRTLCLAWRELDDAEYQEWALMFKEANSTLVDREWRVVEVCQRLERDFEILGVAAIEGRLQDGMPETIETLGKAAINFWMLTGDKQNTAIQIALSCNSVSPEPKGQLLMINGKTEDEVNRSLERVLLTMRITKSEPKICNGVAVTENYFFISTAESKWNQCSDVAFVVDGWALEITLKHYRKAFTELAILSRTAICCRVTPSQYKNVSQYALVELLKSCDYRTFAIGDGGNDVRMIQQGDIGIGISGREGLQAAKAADYSIGSVSGTSLFNSVSLMAYNVFYTSVPVLVSVLNEDLSERTVILLNLSTFAGWFGRSLFHAIVVFVITIHFYALEKSEMEEVSMVALSGCIWLQAFVIALETNSFTILQHLAIWGNLVGFYVINWIVSAIPSTGLYTIMFRLCSQPSYWITMILIVAAGMGPVLALKYFRYTYKSSKINILQQAERTVAAIEGGKFGEDLLSLLRILFFSGLSVATSKNLKILQAVEVYELHLDMKRYVYINDDNLAQDLYCDNRISNRKYTIWNFLPKNLWEQFSRFMNQYFLLIACLQLWSLITPVNPASTWGPLIFIFAVSATKEAWDDYNRYLSDKKANEKEVWIVKQGIRKIIQAQDIHVGNIVWLRENDEVPCDLVLLGTADPLGICYVETAALDGETDLKTRSIPSACMGLDDELLHKIKARHLYGVIECPSPDKDIRRFDANMRLFPPFLDNDVCPLTIKNTLLQSCYLRNTEWACGVAVYTGKCNETKLGMSRGIPEPKLTAMDAMIDKLTGAIFVFQIVVVIVLGIAGNVWKDTEARKLWYVRYPKEGPWYELLVIPLRFELLCSIMIPISIKVSLDLVKSLYAKFIDWDDQMVDLETGTRSNAANTAISEDLGQVEYILTDKTGTLTENKMIFKRCCINGRFYGNESGDAMTDAELLTAVSSGSADVIRFLKVMAMCNTVIPVGSKSGTISYKAQSQDEEALVRAAARLHMVFVNKNGNILEINFNASLIQYEVLDILEFTSDRKRMSVVVKDCQSGQIFLLSKGADEAILPHAHTGQQTRTFTEAVEHYSQLGLRTLCLAWRELDDDEYQEWALMFKEANSTLVDREWRVAEVCQRLEHDFEILGVAAIEDRLQDGVPETIETLRKAGINFWMLTGDKQNTAIQIALSCNFVSPEPKGQLLLINGKTEDEVNRSLERVLLTMRITKSEPKDVAFVVDGWALEIALKHYRKAFTELAILSRTAICCRVTPSQKAQLVELLKSCDYRTLAIGDGGNDVRMIQQADIGVGISGREGLQAARAADYSIGSVSGTSLFNSVSLMAYNVFYTSVPVLVSVLDKDLSERTVMQHPQILFYCQAGRLLNPSTFAGWFGRSLFHAIVVFVITIHSYALEKSEMEEVSMVALSGCIWLQAFVVALETNSFTILQHLAIWGNLVGFYVINWIVSAIPSTGLYTIMFRLCSQPSYWITMILIVAAGMGPVLALKYFRYTYKSSKINILQQAERVGGPILSLGNIEPQPRPSLEKDLSPLSISQPKTRNSVYEPLLSESPSATRRSIGPGFDFFQSQSRLSSNYTRNCKDN</sequence>
<dbReference type="Gene3D" id="3.40.1110.10">
    <property type="entry name" value="Calcium-transporting ATPase, cytoplasmic domain N"/>
    <property type="match status" value="3"/>
</dbReference>
<dbReference type="SUPFAM" id="SSF81665">
    <property type="entry name" value="Calcium ATPase, transmembrane domain M"/>
    <property type="match status" value="2"/>
</dbReference>
<comment type="subcellular location">
    <subcellularLocation>
        <location evidence="1">Membrane</location>
        <topology evidence="1">Multi-pass membrane protein</topology>
    </subcellularLocation>
</comment>
<keyword evidence="11 13" id="KW-0472">Membrane</keyword>
<feature type="transmembrane region" description="Helical" evidence="13">
    <location>
        <begin position="805"/>
        <end position="827"/>
    </location>
</feature>
<dbReference type="Pfam" id="PF16209">
    <property type="entry name" value="PhoLip_ATPase_N"/>
    <property type="match status" value="1"/>
</dbReference>
<dbReference type="PANTHER" id="PTHR24092">
    <property type="entry name" value="PROBABLE PHOSPHOLIPID-TRANSPORTING ATPASE"/>
    <property type="match status" value="1"/>
</dbReference>
<dbReference type="InterPro" id="IPR023299">
    <property type="entry name" value="ATPase_P-typ_cyto_dom_N"/>
</dbReference>
<evidence type="ECO:0000256" key="13">
    <source>
        <dbReference type="SAM" id="Phobius"/>
    </source>
</evidence>
<evidence type="ECO:0000256" key="12">
    <source>
        <dbReference type="ARBA" id="ARBA00034036"/>
    </source>
</evidence>
<feature type="transmembrane region" description="Helical" evidence="13">
    <location>
        <begin position="711"/>
        <end position="730"/>
    </location>
</feature>
<dbReference type="GO" id="GO:0005524">
    <property type="term" value="F:ATP binding"/>
    <property type="evidence" value="ECO:0007669"/>
    <property type="project" value="UniProtKB-KW"/>
</dbReference>
<feature type="domain" description="P-type ATPase C-terminal" evidence="15">
    <location>
        <begin position="662"/>
        <end position="832"/>
    </location>
</feature>
<proteinExistence type="inferred from homology"/>
<dbReference type="EMBL" id="WHWC01000010">
    <property type="protein sequence ID" value="KAG8375634.1"/>
    <property type="molecule type" value="Genomic_DNA"/>
</dbReference>
<dbReference type="InterPro" id="IPR036412">
    <property type="entry name" value="HAD-like_sf"/>
</dbReference>
<evidence type="ECO:0000313" key="17">
    <source>
        <dbReference type="Proteomes" id="UP000826271"/>
    </source>
</evidence>
<protein>
    <recommendedName>
        <fullName evidence="3">P-type phospholipid transporter</fullName>
        <ecNumber evidence="3">7.6.2.1</ecNumber>
    </recommendedName>
</protein>
<dbReference type="SUPFAM" id="SSF56784">
    <property type="entry name" value="HAD-like"/>
    <property type="match status" value="2"/>
</dbReference>
<dbReference type="SFLD" id="SFLDF00027">
    <property type="entry name" value="p-type_atpase"/>
    <property type="match status" value="1"/>
</dbReference>
<evidence type="ECO:0000256" key="1">
    <source>
        <dbReference type="ARBA" id="ARBA00004141"/>
    </source>
</evidence>